<evidence type="ECO:0000313" key="2">
    <source>
        <dbReference type="Proteomes" id="UP000277204"/>
    </source>
</evidence>
<accession>A0A183M287</accession>
<sequence>MSHNHPCSISWMVFDPWSRLSSEEKENLKPIIFHCQSADEVIESIKERTGKQVTAADVKAMKAKLSTGKCI</sequence>
<dbReference type="EMBL" id="UZAI01005125">
    <property type="protein sequence ID" value="VDO89190.1"/>
    <property type="molecule type" value="Genomic_DNA"/>
</dbReference>
<organism evidence="1 2">
    <name type="scientific">Schistosoma margrebowiei</name>
    <dbReference type="NCBI Taxonomy" id="48269"/>
    <lineage>
        <taxon>Eukaryota</taxon>
        <taxon>Metazoa</taxon>
        <taxon>Spiralia</taxon>
        <taxon>Lophotrochozoa</taxon>
        <taxon>Platyhelminthes</taxon>
        <taxon>Trematoda</taxon>
        <taxon>Digenea</taxon>
        <taxon>Strigeidida</taxon>
        <taxon>Schistosomatoidea</taxon>
        <taxon>Schistosomatidae</taxon>
        <taxon>Schistosoma</taxon>
    </lineage>
</organism>
<dbReference type="AlphaFoldDB" id="A0A183M287"/>
<protein>
    <submittedName>
        <fullName evidence="1">Uncharacterized protein</fullName>
    </submittedName>
</protein>
<keyword evidence="2" id="KW-1185">Reference proteome</keyword>
<evidence type="ECO:0000313" key="1">
    <source>
        <dbReference type="EMBL" id="VDO89190.1"/>
    </source>
</evidence>
<reference evidence="1 2" key="1">
    <citation type="submission" date="2018-11" db="EMBL/GenBank/DDBJ databases">
        <authorList>
            <consortium name="Pathogen Informatics"/>
        </authorList>
    </citation>
    <scope>NUCLEOTIDE SEQUENCE [LARGE SCALE GENOMIC DNA]</scope>
    <source>
        <strain evidence="1 2">Zambia</strain>
    </source>
</reference>
<gene>
    <name evidence="1" type="ORF">SMRZ_LOCUS10162</name>
</gene>
<dbReference type="Proteomes" id="UP000277204">
    <property type="component" value="Unassembled WGS sequence"/>
</dbReference>
<proteinExistence type="predicted"/>
<name>A0A183M287_9TREM</name>